<protein>
    <submittedName>
        <fullName evidence="8">Tyrosine recombinase XerC</fullName>
    </submittedName>
</protein>
<dbReference type="PROSITE" id="PS51898">
    <property type="entry name" value="TYR_RECOMBINASE"/>
    <property type="match status" value="1"/>
</dbReference>
<evidence type="ECO:0000313" key="9">
    <source>
        <dbReference type="Proteomes" id="UP000188181"/>
    </source>
</evidence>
<feature type="domain" description="Tyr recombinase" evidence="6">
    <location>
        <begin position="177"/>
        <end position="408"/>
    </location>
</feature>
<evidence type="ECO:0000259" key="7">
    <source>
        <dbReference type="PROSITE" id="PS51900"/>
    </source>
</evidence>
<evidence type="ECO:0000256" key="1">
    <source>
        <dbReference type="ARBA" id="ARBA00008857"/>
    </source>
</evidence>
<dbReference type="GO" id="GO:0015074">
    <property type="term" value="P:DNA integration"/>
    <property type="evidence" value="ECO:0007669"/>
    <property type="project" value="UniProtKB-KW"/>
</dbReference>
<keyword evidence="9" id="KW-1185">Reference proteome</keyword>
<sequence length="415" mass="48693">MRIRNEVTITRDKRSPKPWKVRWWGKYDITSEKQQRYSRSFKTKKEAEKFAQSLKEDIEDGISVEPKVVTLGNLCDQVFEAKKMEVAPTTLRLLNETILRLKSYFGNHRNIKTLRRIEAEGFIRKLKRLDARDGDVSDSTKHRHLRMSKTIFNKALDWDYIKKNPFKGITLGKIKTQRHYYIRPQEFNALMQAIDKKVIRKDKKSNIREKQDNYNKAFMKAFYSVMYGCGFRFGEVANLMWDDGNIDFKNSIITTFNRESRDGLPPFRVKDFEARSVEAPSWVMNPLTQMRQFRTPDNPYVFLSHERYLKVKDTWARLVAEGKEGKWLNSMLINNTNRQLKFYCKKAGIITSDRLSIHCLRKAYGTNLANLNTPIHTLKSLMGHGSVSTTMKYYILSSDENKLKAVEKLERLIGA</sequence>
<dbReference type="PANTHER" id="PTHR30349">
    <property type="entry name" value="PHAGE INTEGRASE-RELATED"/>
    <property type="match status" value="1"/>
</dbReference>
<name>A0A1Q2MEM9_9BACT</name>
<dbReference type="Pfam" id="PF14657">
    <property type="entry name" value="Arm-DNA-bind_4"/>
    <property type="match status" value="1"/>
</dbReference>
<dbReference type="EMBL" id="CP019646">
    <property type="protein sequence ID" value="AQQ71163.1"/>
    <property type="molecule type" value="Genomic_DNA"/>
</dbReference>
<keyword evidence="3 5" id="KW-0238">DNA-binding</keyword>
<dbReference type="InterPro" id="IPR011010">
    <property type="entry name" value="DNA_brk_join_enz"/>
</dbReference>
<dbReference type="Gene3D" id="1.10.150.130">
    <property type="match status" value="1"/>
</dbReference>
<dbReference type="Pfam" id="PF13102">
    <property type="entry name" value="Phage_int_SAM_5"/>
    <property type="match status" value="1"/>
</dbReference>
<keyword evidence="4" id="KW-0233">DNA recombination</keyword>
<evidence type="ECO:0000259" key="6">
    <source>
        <dbReference type="PROSITE" id="PS51898"/>
    </source>
</evidence>
<dbReference type="InterPro" id="IPR028259">
    <property type="entry name" value="AP2-like_int_N"/>
</dbReference>
<dbReference type="InterPro" id="IPR013762">
    <property type="entry name" value="Integrase-like_cat_sf"/>
</dbReference>
<evidence type="ECO:0000256" key="5">
    <source>
        <dbReference type="PROSITE-ProRule" id="PRU01248"/>
    </source>
</evidence>
<dbReference type="InterPro" id="IPR002104">
    <property type="entry name" value="Integrase_catalytic"/>
</dbReference>
<dbReference type="InterPro" id="IPR025269">
    <property type="entry name" value="SAM-like_dom"/>
</dbReference>
<accession>A0A1Q2MEM9</accession>
<dbReference type="InterPro" id="IPR010998">
    <property type="entry name" value="Integrase_recombinase_N"/>
</dbReference>
<dbReference type="InterPro" id="IPR050090">
    <property type="entry name" value="Tyrosine_recombinase_XerCD"/>
</dbReference>
<evidence type="ECO:0000256" key="4">
    <source>
        <dbReference type="ARBA" id="ARBA00023172"/>
    </source>
</evidence>
<dbReference type="PROSITE" id="PS51900">
    <property type="entry name" value="CB"/>
    <property type="match status" value="1"/>
</dbReference>
<dbReference type="SUPFAM" id="SSF56349">
    <property type="entry name" value="DNA breaking-rejoining enzymes"/>
    <property type="match status" value="1"/>
</dbReference>
<dbReference type="Pfam" id="PF00589">
    <property type="entry name" value="Phage_integrase"/>
    <property type="match status" value="1"/>
</dbReference>
<organism evidence="8 9">
    <name type="scientific">Limihaloglobus sulfuriphilus</name>
    <dbReference type="NCBI Taxonomy" id="1851148"/>
    <lineage>
        <taxon>Bacteria</taxon>
        <taxon>Pseudomonadati</taxon>
        <taxon>Planctomycetota</taxon>
        <taxon>Phycisphaerae</taxon>
        <taxon>Sedimentisphaerales</taxon>
        <taxon>Sedimentisphaeraceae</taxon>
        <taxon>Limihaloglobus</taxon>
    </lineage>
</organism>
<dbReference type="STRING" id="1851148.SMSP2_01529"/>
<dbReference type="OrthoDB" id="9803188at2"/>
<comment type="similarity">
    <text evidence="1">Belongs to the 'phage' integrase family.</text>
</comment>
<keyword evidence="2" id="KW-0229">DNA integration</keyword>
<dbReference type="CDD" id="cd00397">
    <property type="entry name" value="DNA_BRE_C"/>
    <property type="match status" value="1"/>
</dbReference>
<evidence type="ECO:0000256" key="2">
    <source>
        <dbReference type="ARBA" id="ARBA00022908"/>
    </source>
</evidence>
<reference evidence="9" key="1">
    <citation type="submission" date="2017-02" db="EMBL/GenBank/DDBJ databases">
        <title>Comparative genomics and description of representatives of a novel lineage of planctomycetes thriving in anoxic sediments.</title>
        <authorList>
            <person name="Spring S."/>
            <person name="Bunk B."/>
            <person name="Sproer C."/>
        </authorList>
    </citation>
    <scope>NUCLEOTIDE SEQUENCE [LARGE SCALE GENOMIC DNA]</scope>
    <source>
        <strain evidence="9">SM-Chi-D1</strain>
    </source>
</reference>
<dbReference type="PANTHER" id="PTHR30349:SF64">
    <property type="entry name" value="PROPHAGE INTEGRASE INTD-RELATED"/>
    <property type="match status" value="1"/>
</dbReference>
<dbReference type="RefSeq" id="WP_146683369.1">
    <property type="nucleotide sequence ID" value="NZ_CP019646.1"/>
</dbReference>
<dbReference type="Proteomes" id="UP000188181">
    <property type="component" value="Chromosome"/>
</dbReference>
<dbReference type="AlphaFoldDB" id="A0A1Q2MEM9"/>
<dbReference type="InterPro" id="IPR044068">
    <property type="entry name" value="CB"/>
</dbReference>
<evidence type="ECO:0000313" key="8">
    <source>
        <dbReference type="EMBL" id="AQQ71163.1"/>
    </source>
</evidence>
<proteinExistence type="inferred from homology"/>
<gene>
    <name evidence="8" type="primary">xerC_2</name>
    <name evidence="8" type="ORF">SMSP2_01529</name>
</gene>
<dbReference type="GO" id="GO:0003677">
    <property type="term" value="F:DNA binding"/>
    <property type="evidence" value="ECO:0007669"/>
    <property type="project" value="UniProtKB-UniRule"/>
</dbReference>
<dbReference type="GO" id="GO:0006310">
    <property type="term" value="P:DNA recombination"/>
    <property type="evidence" value="ECO:0007669"/>
    <property type="project" value="UniProtKB-KW"/>
</dbReference>
<feature type="domain" description="Core-binding (CB)" evidence="7">
    <location>
        <begin position="69"/>
        <end position="156"/>
    </location>
</feature>
<evidence type="ECO:0000256" key="3">
    <source>
        <dbReference type="ARBA" id="ARBA00023125"/>
    </source>
</evidence>
<dbReference type="KEGG" id="pbas:SMSP2_01529"/>
<dbReference type="Gene3D" id="1.10.443.10">
    <property type="entry name" value="Intergrase catalytic core"/>
    <property type="match status" value="1"/>
</dbReference>